<dbReference type="InterPro" id="IPR029063">
    <property type="entry name" value="SAM-dependent_MTases_sf"/>
</dbReference>
<dbReference type="PROSITE" id="PS51608">
    <property type="entry name" value="SAM_MT_UBIE"/>
    <property type="match status" value="1"/>
</dbReference>
<organism evidence="2 3">
    <name type="scientific">Hyella patelloides LEGE 07179</name>
    <dbReference type="NCBI Taxonomy" id="945734"/>
    <lineage>
        <taxon>Bacteria</taxon>
        <taxon>Bacillati</taxon>
        <taxon>Cyanobacteriota</taxon>
        <taxon>Cyanophyceae</taxon>
        <taxon>Pleurocapsales</taxon>
        <taxon>Hyellaceae</taxon>
        <taxon>Hyella</taxon>
    </lineage>
</organism>
<dbReference type="GO" id="GO:0032259">
    <property type="term" value="P:methylation"/>
    <property type="evidence" value="ECO:0007669"/>
    <property type="project" value="UniProtKB-KW"/>
</dbReference>
<dbReference type="InterPro" id="IPR025714">
    <property type="entry name" value="Methyltranfer_dom"/>
</dbReference>
<evidence type="ECO:0000313" key="2">
    <source>
        <dbReference type="EMBL" id="VEP18228.1"/>
    </source>
</evidence>
<dbReference type="PANTHER" id="PTHR43591:SF99">
    <property type="entry name" value="OS06G0646000 PROTEIN"/>
    <property type="match status" value="1"/>
</dbReference>
<accession>A0A563W3H7</accession>
<keyword evidence="2" id="KW-0489">Methyltransferase</keyword>
<protein>
    <submittedName>
        <fullName evidence="2">Methyltransferase type 11</fullName>
    </submittedName>
</protein>
<dbReference type="Proteomes" id="UP000320055">
    <property type="component" value="Unassembled WGS sequence"/>
</dbReference>
<dbReference type="RefSeq" id="WP_144867424.1">
    <property type="nucleotide sequence ID" value="NZ_LR213830.1"/>
</dbReference>
<feature type="domain" description="Methyltransferase" evidence="1">
    <location>
        <begin position="38"/>
        <end position="169"/>
    </location>
</feature>
<dbReference type="SUPFAM" id="SSF53335">
    <property type="entry name" value="S-adenosyl-L-methionine-dependent methyltransferases"/>
    <property type="match status" value="1"/>
</dbReference>
<dbReference type="AlphaFoldDB" id="A0A563W3H7"/>
<dbReference type="CDD" id="cd02440">
    <property type="entry name" value="AdoMet_MTases"/>
    <property type="match status" value="1"/>
</dbReference>
<name>A0A563W3H7_9CYAN</name>
<dbReference type="InterPro" id="IPR004033">
    <property type="entry name" value="UbiE/COQ5_MeTrFase"/>
</dbReference>
<dbReference type="GO" id="GO:0008168">
    <property type="term" value="F:methyltransferase activity"/>
    <property type="evidence" value="ECO:0007669"/>
    <property type="project" value="UniProtKB-KW"/>
</dbReference>
<dbReference type="OrthoDB" id="455741at2"/>
<proteinExistence type="predicted"/>
<dbReference type="EMBL" id="CAACVJ010000678">
    <property type="protein sequence ID" value="VEP18228.1"/>
    <property type="molecule type" value="Genomic_DNA"/>
</dbReference>
<keyword evidence="3" id="KW-1185">Reference proteome</keyword>
<dbReference type="Pfam" id="PF13847">
    <property type="entry name" value="Methyltransf_31"/>
    <property type="match status" value="1"/>
</dbReference>
<evidence type="ECO:0000259" key="1">
    <source>
        <dbReference type="Pfam" id="PF13847"/>
    </source>
</evidence>
<evidence type="ECO:0000313" key="3">
    <source>
        <dbReference type="Proteomes" id="UP000320055"/>
    </source>
</evidence>
<dbReference type="PANTHER" id="PTHR43591">
    <property type="entry name" value="METHYLTRANSFERASE"/>
    <property type="match status" value="1"/>
</dbReference>
<keyword evidence="2" id="KW-0808">Transferase</keyword>
<sequence>MFNKYKKQITEFFNYRKQYDNEFTYNRAIKLVDCVNLSEGETVLDVATGTAIVAIAASSLIGKKGKVIGVDISPVMLAQAREKIAKADVSNIELIESDIDDLEFPDNSFDTIFCSSSVPWFIDIPGVFDNWYRWLKPEGKIVFSCYSEKSFLTPKIVQLCQEMCNIELPDWNSITGTPEKCQQLLESSGFKNVVVKQEQLGHYLTAEEAKNTWKGDRIWINPRGNPLLDLSDEQLAQLKLAYDAEIDQLATEKRVWEDITIFYVYAYKLNHNNL</sequence>
<gene>
    <name evidence="2" type="ORF">H1P_710002</name>
</gene>
<reference evidence="2 3" key="1">
    <citation type="submission" date="2019-01" db="EMBL/GenBank/DDBJ databases">
        <authorList>
            <person name="Brito A."/>
        </authorList>
    </citation>
    <scope>NUCLEOTIDE SEQUENCE [LARGE SCALE GENOMIC DNA]</scope>
    <source>
        <strain evidence="2">1</strain>
    </source>
</reference>
<dbReference type="Gene3D" id="3.40.50.150">
    <property type="entry name" value="Vaccinia Virus protein VP39"/>
    <property type="match status" value="1"/>
</dbReference>